<dbReference type="GO" id="GO:0016740">
    <property type="term" value="F:transferase activity"/>
    <property type="evidence" value="ECO:0007669"/>
    <property type="project" value="UniProtKB-KW"/>
</dbReference>
<dbReference type="Gene3D" id="3.40.50.300">
    <property type="entry name" value="P-loop containing nucleotide triphosphate hydrolases"/>
    <property type="match status" value="1"/>
</dbReference>
<organism evidence="11 12">
    <name type="scientific">Sulfobacillus benefaciens</name>
    <dbReference type="NCBI Taxonomy" id="453960"/>
    <lineage>
        <taxon>Bacteria</taxon>
        <taxon>Bacillati</taxon>
        <taxon>Bacillota</taxon>
        <taxon>Clostridia</taxon>
        <taxon>Eubacteriales</taxon>
        <taxon>Clostridiales Family XVII. Incertae Sedis</taxon>
        <taxon>Sulfobacillus</taxon>
    </lineage>
</organism>
<name>A0A2T2X1F1_9FIRM</name>
<evidence type="ECO:0000256" key="8">
    <source>
        <dbReference type="ARBA" id="ARBA00022840"/>
    </source>
</evidence>
<evidence type="ECO:0000256" key="7">
    <source>
        <dbReference type="ARBA" id="ARBA00022741"/>
    </source>
</evidence>
<dbReference type="GO" id="GO:0046872">
    <property type="term" value="F:metal ion binding"/>
    <property type="evidence" value="ECO:0007669"/>
    <property type="project" value="UniProtKB-KW"/>
</dbReference>
<reference evidence="11 12" key="1">
    <citation type="journal article" date="2014" name="BMC Genomics">
        <title>Comparison of environmental and isolate Sulfobacillus genomes reveals diverse carbon, sulfur, nitrogen, and hydrogen metabolisms.</title>
        <authorList>
            <person name="Justice N.B."/>
            <person name="Norman A."/>
            <person name="Brown C.T."/>
            <person name="Singh A."/>
            <person name="Thomas B.C."/>
            <person name="Banfield J.F."/>
        </authorList>
    </citation>
    <scope>NUCLEOTIDE SEQUENCE [LARGE SCALE GENOMIC DNA]</scope>
    <source>
        <strain evidence="11">AMDSBA1</strain>
    </source>
</reference>
<dbReference type="GO" id="GO:0005737">
    <property type="term" value="C:cytoplasm"/>
    <property type="evidence" value="ECO:0007669"/>
    <property type="project" value="UniProtKB-SubCell"/>
</dbReference>
<evidence type="ECO:0000256" key="10">
    <source>
        <dbReference type="ARBA" id="ARBA00032441"/>
    </source>
</evidence>
<keyword evidence="7" id="KW-0547">Nucleotide-binding</keyword>
<dbReference type="AlphaFoldDB" id="A0A2T2X1F1"/>
<comment type="subcellular location">
    <subcellularLocation>
        <location evidence="1">Cytoplasm</location>
    </subcellularLocation>
</comment>
<evidence type="ECO:0000313" key="11">
    <source>
        <dbReference type="EMBL" id="PSR28323.1"/>
    </source>
</evidence>
<proteinExistence type="inferred from homology"/>
<evidence type="ECO:0000256" key="9">
    <source>
        <dbReference type="ARBA" id="ARBA00022842"/>
    </source>
</evidence>
<sequence length="171" mass="19255">MSEKDSNTLPWTVMSHSVTETRKIADILTRLILPSAVVLLSGDLGSGKTTLIQAIAASLGYRGAVKSPTFDLVHVYECDAVRIYHVDLYRVQSADELSVLDLPYAGEDRTLVLAEWGDMLAPWYPDHFHLTCESCGSRCRCFRLDAQGEAYYRRWEKWLGSSETIEKEIGH</sequence>
<evidence type="ECO:0000256" key="2">
    <source>
        <dbReference type="ARBA" id="ARBA00007599"/>
    </source>
</evidence>
<evidence type="ECO:0000256" key="3">
    <source>
        <dbReference type="ARBA" id="ARBA00019010"/>
    </source>
</evidence>
<accession>A0A2T2X1F1</accession>
<dbReference type="PANTHER" id="PTHR33540">
    <property type="entry name" value="TRNA THREONYLCARBAMOYLADENOSINE BIOSYNTHESIS PROTEIN TSAE"/>
    <property type="match status" value="1"/>
</dbReference>
<evidence type="ECO:0000313" key="12">
    <source>
        <dbReference type="Proteomes" id="UP000242699"/>
    </source>
</evidence>
<dbReference type="Proteomes" id="UP000242699">
    <property type="component" value="Unassembled WGS sequence"/>
</dbReference>
<evidence type="ECO:0000256" key="4">
    <source>
        <dbReference type="ARBA" id="ARBA00022490"/>
    </source>
</evidence>
<dbReference type="InterPro" id="IPR003442">
    <property type="entry name" value="T6A_TsaE"/>
</dbReference>
<dbReference type="EMBL" id="PXYT01000020">
    <property type="protein sequence ID" value="PSR28323.1"/>
    <property type="molecule type" value="Genomic_DNA"/>
</dbReference>
<comment type="similarity">
    <text evidence="2">Belongs to the TsaE family.</text>
</comment>
<evidence type="ECO:0000256" key="5">
    <source>
        <dbReference type="ARBA" id="ARBA00022694"/>
    </source>
</evidence>
<dbReference type="InterPro" id="IPR027417">
    <property type="entry name" value="P-loop_NTPase"/>
</dbReference>
<keyword evidence="9" id="KW-0460">Magnesium</keyword>
<dbReference type="PANTHER" id="PTHR33540:SF2">
    <property type="entry name" value="TRNA THREONYLCARBAMOYLADENOSINE BIOSYNTHESIS PROTEIN TSAE"/>
    <property type="match status" value="1"/>
</dbReference>
<dbReference type="SUPFAM" id="SSF52540">
    <property type="entry name" value="P-loop containing nucleoside triphosphate hydrolases"/>
    <property type="match status" value="1"/>
</dbReference>
<protein>
    <recommendedName>
        <fullName evidence="3">tRNA threonylcarbamoyladenosine biosynthesis protein TsaE</fullName>
    </recommendedName>
    <alternativeName>
        <fullName evidence="10">t(6)A37 threonylcarbamoyladenosine biosynthesis protein TsaE</fullName>
    </alternativeName>
</protein>
<comment type="caution">
    <text evidence="11">The sequence shown here is derived from an EMBL/GenBank/DDBJ whole genome shotgun (WGS) entry which is preliminary data.</text>
</comment>
<dbReference type="GO" id="GO:0002949">
    <property type="term" value="P:tRNA threonylcarbamoyladenosine modification"/>
    <property type="evidence" value="ECO:0007669"/>
    <property type="project" value="InterPro"/>
</dbReference>
<gene>
    <name evidence="11" type="ORF">C7B43_10095</name>
</gene>
<keyword evidence="5" id="KW-0819">tRNA processing</keyword>
<dbReference type="GO" id="GO:0005524">
    <property type="term" value="F:ATP binding"/>
    <property type="evidence" value="ECO:0007669"/>
    <property type="project" value="UniProtKB-KW"/>
</dbReference>
<evidence type="ECO:0000256" key="6">
    <source>
        <dbReference type="ARBA" id="ARBA00022723"/>
    </source>
</evidence>
<keyword evidence="8" id="KW-0067">ATP-binding</keyword>
<keyword evidence="4" id="KW-0963">Cytoplasm</keyword>
<keyword evidence="6" id="KW-0479">Metal-binding</keyword>
<dbReference type="NCBIfam" id="TIGR00150">
    <property type="entry name" value="T6A_YjeE"/>
    <property type="match status" value="1"/>
</dbReference>
<dbReference type="Pfam" id="PF02367">
    <property type="entry name" value="TsaE"/>
    <property type="match status" value="1"/>
</dbReference>
<keyword evidence="11" id="KW-0808">Transferase</keyword>
<evidence type="ECO:0000256" key="1">
    <source>
        <dbReference type="ARBA" id="ARBA00004496"/>
    </source>
</evidence>